<sequence>MDSPFAVLKFLILKTPFILRTVLYHALSLSPTSSKWDLRTTLIVNIVRDMLTNSPPSTISKQQKDTLRDPGIKGKMWVSKVTMPAPSEDAVRDLLFETIDALKQENEEYSRPALVPVEAEWTGYRAGVADNAPELSISEAEKYENLMKEVTSDVTLLYFHGGAYYLMDPCTQRSATSKYSNLTGGRVLSVRYRLAPQNPFPAALLDALVSYLSLLYPPAGALHKPVPASHIVITGDSAGGNLSLVLLQALLQIHRAAPAGNVPTVVFHGKVVELPLPAGVALSPPSLDLTRCMPSTENNAQYNYLPPPSISPTKSPPCTIWPTDPPRADLFCEGSALCHPLVSPLAAKSWEGSPPIFVVCGEEMLTDECKAFVQKAAKQRVRAVWEQYEAMPHCFSLLLEGNAGGAMSFDSWSDFVKRAVQSPEEIVTRGEFITAKNLVRRPVEVYKLMDMSDEDILVRMRNARQKMIECAATAC</sequence>
<dbReference type="Proteomes" id="UP000504638">
    <property type="component" value="Unplaced"/>
</dbReference>
<dbReference type="OrthoDB" id="5354320at2759"/>
<feature type="domain" description="Alpha/beta hydrolase fold-3" evidence="2">
    <location>
        <begin position="156"/>
        <end position="396"/>
    </location>
</feature>
<evidence type="ECO:0000256" key="1">
    <source>
        <dbReference type="ARBA" id="ARBA00022801"/>
    </source>
</evidence>
<dbReference type="InterPro" id="IPR050300">
    <property type="entry name" value="GDXG_lipolytic_enzyme"/>
</dbReference>
<evidence type="ECO:0000313" key="5">
    <source>
        <dbReference type="RefSeq" id="XP_033538516.1"/>
    </source>
</evidence>
<dbReference type="GO" id="GO:0016787">
    <property type="term" value="F:hydrolase activity"/>
    <property type="evidence" value="ECO:0007669"/>
    <property type="project" value="UniProtKB-KW"/>
</dbReference>
<dbReference type="RefSeq" id="XP_033538516.1">
    <property type="nucleotide sequence ID" value="XM_033678381.1"/>
</dbReference>
<keyword evidence="1" id="KW-0378">Hydrolase</keyword>
<organism evidence="3">
    <name type="scientific">Eremomyces bilateralis CBS 781.70</name>
    <dbReference type="NCBI Taxonomy" id="1392243"/>
    <lineage>
        <taxon>Eukaryota</taxon>
        <taxon>Fungi</taxon>
        <taxon>Dikarya</taxon>
        <taxon>Ascomycota</taxon>
        <taxon>Pezizomycotina</taxon>
        <taxon>Dothideomycetes</taxon>
        <taxon>Dothideomycetes incertae sedis</taxon>
        <taxon>Eremomycetales</taxon>
        <taxon>Eremomycetaceae</taxon>
        <taxon>Eremomyces</taxon>
    </lineage>
</organism>
<dbReference type="AlphaFoldDB" id="A0A6G1GFK1"/>
<dbReference type="PANTHER" id="PTHR48081">
    <property type="entry name" value="AB HYDROLASE SUPERFAMILY PROTEIN C4A8.06C"/>
    <property type="match status" value="1"/>
</dbReference>
<reference evidence="5" key="3">
    <citation type="submission" date="2025-04" db="UniProtKB">
        <authorList>
            <consortium name="RefSeq"/>
        </authorList>
    </citation>
    <scope>IDENTIFICATION</scope>
    <source>
        <strain evidence="5">CBS 781.70</strain>
    </source>
</reference>
<keyword evidence="4" id="KW-1185">Reference proteome</keyword>
<dbReference type="SUPFAM" id="SSF53474">
    <property type="entry name" value="alpha/beta-Hydrolases"/>
    <property type="match status" value="1"/>
</dbReference>
<protein>
    <submittedName>
        <fullName evidence="3 5">Lipase/esterase</fullName>
    </submittedName>
</protein>
<gene>
    <name evidence="3 5" type="ORF">P152DRAFT_453495</name>
</gene>
<dbReference type="InterPro" id="IPR029058">
    <property type="entry name" value="AB_hydrolase_fold"/>
</dbReference>
<name>A0A6G1GFK1_9PEZI</name>
<dbReference type="Gene3D" id="3.40.50.1820">
    <property type="entry name" value="alpha/beta hydrolase"/>
    <property type="match status" value="1"/>
</dbReference>
<proteinExistence type="predicted"/>
<accession>A0A6G1GFK1</accession>
<evidence type="ECO:0000313" key="3">
    <source>
        <dbReference type="EMBL" id="KAF1816885.1"/>
    </source>
</evidence>
<evidence type="ECO:0000259" key="2">
    <source>
        <dbReference type="Pfam" id="PF07859"/>
    </source>
</evidence>
<reference evidence="5" key="2">
    <citation type="submission" date="2020-04" db="EMBL/GenBank/DDBJ databases">
        <authorList>
            <consortium name="NCBI Genome Project"/>
        </authorList>
    </citation>
    <scope>NUCLEOTIDE SEQUENCE</scope>
    <source>
        <strain evidence="5">CBS 781.70</strain>
    </source>
</reference>
<dbReference type="GeneID" id="54418951"/>
<evidence type="ECO:0000313" key="4">
    <source>
        <dbReference type="Proteomes" id="UP000504638"/>
    </source>
</evidence>
<dbReference type="Pfam" id="PF07859">
    <property type="entry name" value="Abhydrolase_3"/>
    <property type="match status" value="1"/>
</dbReference>
<dbReference type="EMBL" id="ML975149">
    <property type="protein sequence ID" value="KAF1816885.1"/>
    <property type="molecule type" value="Genomic_DNA"/>
</dbReference>
<reference evidence="3 5" key="1">
    <citation type="submission" date="2020-01" db="EMBL/GenBank/DDBJ databases">
        <authorList>
            <consortium name="DOE Joint Genome Institute"/>
            <person name="Haridas S."/>
            <person name="Albert R."/>
            <person name="Binder M."/>
            <person name="Bloem J."/>
            <person name="Labutti K."/>
            <person name="Salamov A."/>
            <person name="Andreopoulos B."/>
            <person name="Baker S.E."/>
            <person name="Barry K."/>
            <person name="Bills G."/>
            <person name="Bluhm B.H."/>
            <person name="Cannon C."/>
            <person name="Castanera R."/>
            <person name="Culley D.E."/>
            <person name="Daum C."/>
            <person name="Ezra D."/>
            <person name="Gonzalez J.B."/>
            <person name="Henrissat B."/>
            <person name="Kuo A."/>
            <person name="Liang C."/>
            <person name="Lipzen A."/>
            <person name="Lutzoni F."/>
            <person name="Magnuson J."/>
            <person name="Mondo S."/>
            <person name="Nolan M."/>
            <person name="Ohm R."/>
            <person name="Pangilinan J."/>
            <person name="Park H.-J."/>
            <person name="Ramirez L."/>
            <person name="Alfaro M."/>
            <person name="Sun H."/>
            <person name="Tritt A."/>
            <person name="Yoshinaga Y."/>
            <person name="Zwiers L.-H."/>
            <person name="Turgeon B.G."/>
            <person name="Goodwin S.B."/>
            <person name="Spatafora J.W."/>
            <person name="Crous P.W."/>
            <person name="Grigoriev I.V."/>
        </authorList>
    </citation>
    <scope>NUCLEOTIDE SEQUENCE</scope>
    <source>
        <strain evidence="3 5">CBS 781.70</strain>
    </source>
</reference>
<dbReference type="PANTHER" id="PTHR48081:SF25">
    <property type="entry name" value="PUTATIVE (AFU_ORTHOLOGUE AFUA_3G11560)-RELATED"/>
    <property type="match status" value="1"/>
</dbReference>
<dbReference type="InterPro" id="IPR013094">
    <property type="entry name" value="AB_hydrolase_3"/>
</dbReference>